<name>A0ABV6RJJ2_9MICO</name>
<proteinExistence type="predicted"/>
<dbReference type="Proteomes" id="UP001589793">
    <property type="component" value="Unassembled WGS sequence"/>
</dbReference>
<comment type="caution">
    <text evidence="1">The sequence shown here is derived from an EMBL/GenBank/DDBJ whole genome shotgun (WGS) entry which is preliminary data.</text>
</comment>
<sequence length="187" mass="20471">MTHIDAPGSRIRIDEDTLREVAEDPDALSAWCDAHPEDPRTVAFLRIVGRLDEAAAAGRRALEQAGVQPLVRAVRRARYAHVLQWQGAFVAADEQFDIAAEESGLGDPTSPSSLLVLASVFQHRAKNRFEHAAHLRARDRPLAAHRTLAAACEDARRALSLRESLSPEDAELIASSRQTLARISRSG</sequence>
<evidence type="ECO:0008006" key="3">
    <source>
        <dbReference type="Google" id="ProtNLM"/>
    </source>
</evidence>
<reference evidence="1 2" key="1">
    <citation type="submission" date="2024-09" db="EMBL/GenBank/DDBJ databases">
        <authorList>
            <person name="Sun Q."/>
            <person name="Mori K."/>
        </authorList>
    </citation>
    <scope>NUCLEOTIDE SEQUENCE [LARGE SCALE GENOMIC DNA]</scope>
    <source>
        <strain evidence="1 2">CICC 10874</strain>
    </source>
</reference>
<gene>
    <name evidence="1" type="ORF">ACFFF6_19305</name>
</gene>
<evidence type="ECO:0000313" key="1">
    <source>
        <dbReference type="EMBL" id="MFC0676103.1"/>
    </source>
</evidence>
<dbReference type="EMBL" id="JBHLSV010000040">
    <property type="protein sequence ID" value="MFC0676103.1"/>
    <property type="molecule type" value="Genomic_DNA"/>
</dbReference>
<accession>A0ABV6RJJ2</accession>
<dbReference type="RefSeq" id="WP_376983149.1">
    <property type="nucleotide sequence ID" value="NZ_JBHLSV010000040.1"/>
</dbReference>
<evidence type="ECO:0000313" key="2">
    <source>
        <dbReference type="Proteomes" id="UP001589793"/>
    </source>
</evidence>
<protein>
    <recommendedName>
        <fullName evidence="3">Tetratricopeptide repeat protein</fullName>
    </recommendedName>
</protein>
<organism evidence="1 2">
    <name type="scientific">Brachybacterium hainanense</name>
    <dbReference type="NCBI Taxonomy" id="1541174"/>
    <lineage>
        <taxon>Bacteria</taxon>
        <taxon>Bacillati</taxon>
        <taxon>Actinomycetota</taxon>
        <taxon>Actinomycetes</taxon>
        <taxon>Micrococcales</taxon>
        <taxon>Dermabacteraceae</taxon>
        <taxon>Brachybacterium</taxon>
    </lineage>
</organism>
<keyword evidence="2" id="KW-1185">Reference proteome</keyword>